<sequence>MDLDSLYQDVILDHSKRKLNAGLREPFEAEVHHVNPTCGDEVTLRVHLDGDTVRDISYDALGCSISTASASVMTDLLIGRSVGEADVVLQEFLAMMRGKGRYEPDEEVLDDAVAFQGTARLSARVKCALLSWMAYQDALTRATENTEEPA</sequence>
<dbReference type="Proteomes" id="UP001596087">
    <property type="component" value="Unassembled WGS sequence"/>
</dbReference>
<comment type="caution">
    <text evidence="2">The sequence shown here is derived from an EMBL/GenBank/DDBJ whole genome shotgun (WGS) entry which is preliminary data.</text>
</comment>
<evidence type="ECO:0000259" key="1">
    <source>
        <dbReference type="Pfam" id="PF01592"/>
    </source>
</evidence>
<protein>
    <submittedName>
        <fullName evidence="2">Fe-S cluster assembly sulfur transfer protein SufU</fullName>
    </submittedName>
</protein>
<dbReference type="CDD" id="cd06664">
    <property type="entry name" value="IscU_like"/>
    <property type="match status" value="1"/>
</dbReference>
<dbReference type="InterPro" id="IPR002871">
    <property type="entry name" value="NIF_FeS_clus_asmbl_NifU_N"/>
</dbReference>
<dbReference type="SUPFAM" id="SSF82649">
    <property type="entry name" value="SufE/NifU"/>
    <property type="match status" value="1"/>
</dbReference>
<keyword evidence="3" id="KW-1185">Reference proteome</keyword>
<proteinExistence type="predicted"/>
<organism evidence="2 3">
    <name type="scientific">Nocardioides taihuensis</name>
    <dbReference type="NCBI Taxonomy" id="1835606"/>
    <lineage>
        <taxon>Bacteria</taxon>
        <taxon>Bacillati</taxon>
        <taxon>Actinomycetota</taxon>
        <taxon>Actinomycetes</taxon>
        <taxon>Propionibacteriales</taxon>
        <taxon>Nocardioidaceae</taxon>
        <taxon>Nocardioides</taxon>
    </lineage>
</organism>
<evidence type="ECO:0000313" key="3">
    <source>
        <dbReference type="Proteomes" id="UP001596087"/>
    </source>
</evidence>
<evidence type="ECO:0000313" key="2">
    <source>
        <dbReference type="EMBL" id="MFC5178588.1"/>
    </source>
</evidence>
<dbReference type="EMBL" id="JBHSKD010000027">
    <property type="protein sequence ID" value="MFC5178588.1"/>
    <property type="molecule type" value="Genomic_DNA"/>
</dbReference>
<gene>
    <name evidence="2" type="primary">sufU</name>
    <name evidence="2" type="ORF">ACFPGP_18055</name>
</gene>
<dbReference type="Gene3D" id="3.90.1010.10">
    <property type="match status" value="1"/>
</dbReference>
<dbReference type="PANTHER" id="PTHR10093">
    <property type="entry name" value="IRON-SULFUR CLUSTER ASSEMBLY ENZYME NIFU HOMOLOG"/>
    <property type="match status" value="1"/>
</dbReference>
<feature type="domain" description="NIF system FeS cluster assembly NifU N-terminal" evidence="1">
    <location>
        <begin position="7"/>
        <end position="127"/>
    </location>
</feature>
<dbReference type="RefSeq" id="WP_378592238.1">
    <property type="nucleotide sequence ID" value="NZ_JBHSKD010000027.1"/>
</dbReference>
<accession>A0ABW0BN23</accession>
<reference evidence="3" key="1">
    <citation type="journal article" date="2019" name="Int. J. Syst. Evol. Microbiol.">
        <title>The Global Catalogue of Microorganisms (GCM) 10K type strain sequencing project: providing services to taxonomists for standard genome sequencing and annotation.</title>
        <authorList>
            <consortium name="The Broad Institute Genomics Platform"/>
            <consortium name="The Broad Institute Genome Sequencing Center for Infectious Disease"/>
            <person name="Wu L."/>
            <person name="Ma J."/>
        </authorList>
    </citation>
    <scope>NUCLEOTIDE SEQUENCE [LARGE SCALE GENOMIC DNA]</scope>
    <source>
        <strain evidence="3">DFY41</strain>
    </source>
</reference>
<name>A0ABW0BN23_9ACTN</name>
<dbReference type="Pfam" id="PF01592">
    <property type="entry name" value="NifU_N"/>
    <property type="match status" value="1"/>
</dbReference>
<dbReference type="NCBIfam" id="TIGR01994">
    <property type="entry name" value="SUF_scaf_2"/>
    <property type="match status" value="1"/>
</dbReference>